<feature type="compositionally biased region" description="Basic and acidic residues" evidence="1">
    <location>
        <begin position="160"/>
        <end position="178"/>
    </location>
</feature>
<dbReference type="Proteomes" id="UP001490330">
    <property type="component" value="Unassembled WGS sequence"/>
</dbReference>
<feature type="compositionally biased region" description="Basic and acidic residues" evidence="1">
    <location>
        <begin position="254"/>
        <end position="272"/>
    </location>
</feature>
<feature type="compositionally biased region" description="Low complexity" evidence="1">
    <location>
        <begin position="1958"/>
        <end position="1973"/>
    </location>
</feature>
<evidence type="ECO:0000259" key="2">
    <source>
        <dbReference type="Pfam" id="PF00644"/>
    </source>
</evidence>
<feature type="region of interest" description="Disordered" evidence="1">
    <location>
        <begin position="1385"/>
        <end position="1409"/>
    </location>
</feature>
<feature type="region of interest" description="Disordered" evidence="1">
    <location>
        <begin position="1949"/>
        <end position="1990"/>
    </location>
</feature>
<gene>
    <name evidence="4" type="ORF">ABT322_36250</name>
</gene>
<feature type="compositionally biased region" description="Low complexity" evidence="1">
    <location>
        <begin position="1452"/>
        <end position="1462"/>
    </location>
</feature>
<feature type="region of interest" description="Disordered" evidence="1">
    <location>
        <begin position="1280"/>
        <end position="1303"/>
    </location>
</feature>
<evidence type="ECO:0000313" key="4">
    <source>
        <dbReference type="EMBL" id="MER6909080.1"/>
    </source>
</evidence>
<feature type="region of interest" description="Disordered" evidence="1">
    <location>
        <begin position="1489"/>
        <end position="1527"/>
    </location>
</feature>
<dbReference type="InterPro" id="IPR012317">
    <property type="entry name" value="Poly(ADP-ribose)pol_cat_dom"/>
</dbReference>
<evidence type="ECO:0000256" key="1">
    <source>
        <dbReference type="SAM" id="MobiDB-lite"/>
    </source>
</evidence>
<dbReference type="InterPro" id="IPR051712">
    <property type="entry name" value="ARTD-AVP"/>
</dbReference>
<protein>
    <submittedName>
        <fullName evidence="4">Uncharacterized protein</fullName>
    </submittedName>
</protein>
<keyword evidence="5" id="KW-1185">Reference proteome</keyword>
<feature type="domain" description="PARP catalytic" evidence="2">
    <location>
        <begin position="2207"/>
        <end position="2400"/>
    </location>
</feature>
<feature type="domain" description="Pierisin-like" evidence="3">
    <location>
        <begin position="796"/>
        <end position="899"/>
    </location>
</feature>
<dbReference type="PANTHER" id="PTHR45740">
    <property type="entry name" value="POLY [ADP-RIBOSE] POLYMERASE"/>
    <property type="match status" value="1"/>
</dbReference>
<dbReference type="Gene3D" id="3.90.210.10">
    <property type="entry name" value="Heat-Labile Enterotoxin, subunit A"/>
    <property type="match status" value="1"/>
</dbReference>
<feature type="compositionally biased region" description="Pro residues" evidence="1">
    <location>
        <begin position="1394"/>
        <end position="1407"/>
    </location>
</feature>
<feature type="region of interest" description="Disordered" evidence="1">
    <location>
        <begin position="1"/>
        <end position="215"/>
    </location>
</feature>
<dbReference type="Pfam" id="PF00644">
    <property type="entry name" value="PARP"/>
    <property type="match status" value="1"/>
</dbReference>
<dbReference type="SUPFAM" id="SSF56399">
    <property type="entry name" value="ADP-ribosylation"/>
    <property type="match status" value="2"/>
</dbReference>
<dbReference type="EMBL" id="JBEPCV010000057">
    <property type="protein sequence ID" value="MER6909080.1"/>
    <property type="molecule type" value="Genomic_DNA"/>
</dbReference>
<dbReference type="Gene3D" id="3.90.228.10">
    <property type="match status" value="1"/>
</dbReference>
<feature type="compositionally biased region" description="Basic and acidic residues" evidence="1">
    <location>
        <begin position="114"/>
        <end position="124"/>
    </location>
</feature>
<evidence type="ECO:0000259" key="3">
    <source>
        <dbReference type="Pfam" id="PF22596"/>
    </source>
</evidence>
<dbReference type="PANTHER" id="PTHR45740:SF2">
    <property type="entry name" value="POLY [ADP-RIBOSE] POLYMERASE"/>
    <property type="match status" value="1"/>
</dbReference>
<feature type="compositionally biased region" description="Low complexity" evidence="1">
    <location>
        <begin position="1200"/>
        <end position="1210"/>
    </location>
</feature>
<feature type="region of interest" description="Disordered" evidence="1">
    <location>
        <begin position="249"/>
        <end position="289"/>
    </location>
</feature>
<feature type="region of interest" description="Disordered" evidence="1">
    <location>
        <begin position="1315"/>
        <end position="1338"/>
    </location>
</feature>
<sequence>MDRLEVLGDPLRPQPLSNRLGSPLEEAVTGRSPTDEAVLRQRMPTAHSPEEPAVTAHEPRALRTPTHTPEAPRDQVPDSAGGIGGGTNAAGADANGDRGSAHGPAPIPRGTAWRVEDVRRRLDDEPTQGELLAELRQETTTSVPRLETSGHLQRIVQRGLAERGEQQDAGRPRSEPERLLPSLSVPVNRPGEAEASPGLTAELSRSPSSLDIRTTLSGDRDGIAVGEHRAANADRRSDFTARADVMAGAVRQQGAERLDPPRETTRDTHRISDLPAAPPSARHDSGVGMPEGEVGGVTAGSFATALARALSLGGVRDEGVTGVAGWATAGDVHHALRVWAREELSLREVPEGVRLAAGDDPVPVGELVRLGVRLTPAQQARAALQGDALPAAELGLTRGQRIELLLDDTSSPAYADAVAALVARAVGRDVVIGGPGTGSRRFEAEPGAGAPLRLHFDGTTYWAVTGSGEVSTERWRRLADGSAREPFVLDEVGGRRRWVSAEGAGERTLVGYAWAWHEGVEGRPPVVVMTRRLFLSAAGGAGSAELERVREMVPRALDEYVNARGYRLPVWPERLRARWYTEAPDPAADERDTAIGAPVVDGQGVDVRGPAEDGRSTGVGGVLSERSVRFDSDRDMVDGPVLRLRVEFVDDPGTAHEEAVEVRPGRRGAGQVMDQGVWFAGEDPLAFVHELLHGFGVADDPRTGDQDRPGRSLMGHRWGPDLGLTRHHLRQIAEVYAPSAHPTQHSAPELTWHGPTTRRPADIAPALDPALLDPEDQDKVVESHEDEILWHFSDAPPRTVLSTGLTASNSQDLVALRWHLQDSFGQFISTTRDRELWYNNRRYRYEIHPRRNWDPTGVDVNATLALHPRSNSLAYVNARPYEEEVAFVGRIDPQAIAQVLDRVTGLSGVWDATQGTVRWSLPADLRVVSFAQGSKKLSAQAKQVVADLGSRLVAAAGSERPFRRVRTVVRVTGFGNGGRSGEIRARRTGQERADAVKEFLVQRIAEELARAPHDVRPGQFTVVAASGGFTGDPVLSAVAATSSQQLRSVVIRLEHPHTHGTAGGRAAGPTFGALGEPPAVGVAVPGAVAARAVGVDWFAPLPDSAAVAAAGELIVVPEGVERPVAARMQLTRLLAAMLSDPDTAARIRDSEVRVVVIPRHVPVTDILNPPRPADVPHHALHETPNGVERAEGAEGTKDTGGAQAAAGRPRGLTLPGAELVLVSEENLLGEHTTTDPHRPFQADGYSSVTHELAHMLHHFGLTPQDRDLVQSAFEAKTRAGATAHWADGPLTGPDSTTRNHSSSNAEEYFAQTSNAYLGTNHGNDPHTGLPRNNGAPWVHANEPTLLPLLQRLHGTSPTPIPHPNPLALTTAEYTYWQNYRDFTTTTSDADATPTQPPHQPTPLPAAAPPATDQEIGAALTAYTTALRTLHHAQTAHHTALRRHTNRGESSSTHPTDPTHTHTALAHARAALTHAETVLNHLGVHPQDLHINDDDLRKHPRLPGGGQDHSRPFTGTAPQGSGDTDGDSAQAVFERDLRLIRYLEASEEFERRLAAHIVTAQPAVAEEIRVLVRAAWRLVRRHSPDRLVRFGSSDATLPGGVGTKRRVLEDRMLHGNLREHMAMLYHATFGGAFREMFEIPRHPVIEELRTERRRTPRMPTWERPEAVRPPLSEAERAFAVRVDGDGREQLLWARGEQFTQLPFNGRLHQQSKTVGGLVSTGVSGSTLGLLQAAKEISAWTGVSVDMRLVRLAAIGVYVGVGHHTMHEVMLAARLWDERENGVHGLGYDDDVRRYRRIAPLSEDHLRTHVAPGGVFPDAHVLPDDSYRPLAGPGRPSVGAVAGPAATPRYASVEDARRGFERAEAALTPLETGERQQFLRAAATIMANRHQSPPVDRTATTPGQAAYRELYINMMRSVAYELLVNDGRHDARQRAHAVSEELRALFGTRRTHGAPGGAPSGRAATEAAGAGAGAARDWQFPQTGGGSRPRVGAQALAGDERGLTARQEQADIVRNWRKISAVDGKKRSDTLQGIDAAVQELNRFPYDGYRLRAVLAAIAAWESAKSAASVRHEVVADLKRHINSRISGLGRASRAQATAQLAGTLGLTGVPEVPDYWNDLQWRMGSGGVFYADLPREHPVFKAVERYTRASQDEAPYTSPAGERTRMEAVRNRLSAPNAAALTTESRRLLQSRLLEGRAGGPPPPTSRHMAIIRIEVVANPRLWTRYATNKKLFQKSLVEKSETTFLTSQNDPADRVAWSTSSPPDLGGTARSLALPQLADSSDAGRIITPEDLRGEVFLFHGTSPEIMDSIRAFGFRPDLSANKGTEERPKYGPLGQGVYLADNASKAQTYDVCPVCLDYDCMDSTHPPRQMLLNRVLLGAPTFARFHRSMRQDDHTTLKTGRSSVVSQGLRKFPLKRGASGSNEILVKDAPLLYPEFRIFYQVIDDRKQAPPPSSTSAVRSRPARPTQVD</sequence>
<reference evidence="4 5" key="1">
    <citation type="submission" date="2024-06" db="EMBL/GenBank/DDBJ databases">
        <title>The Natural Products Discovery Center: Release of the First 8490 Sequenced Strains for Exploring Actinobacteria Biosynthetic Diversity.</title>
        <authorList>
            <person name="Kalkreuter E."/>
            <person name="Kautsar S.A."/>
            <person name="Yang D."/>
            <person name="Bader C.D."/>
            <person name="Teijaro C.N."/>
            <person name="Fluegel L."/>
            <person name="Davis C.M."/>
            <person name="Simpson J.R."/>
            <person name="Lauterbach L."/>
            <person name="Steele A.D."/>
            <person name="Gui C."/>
            <person name="Meng S."/>
            <person name="Li G."/>
            <person name="Viehrig K."/>
            <person name="Ye F."/>
            <person name="Su P."/>
            <person name="Kiefer A.F."/>
            <person name="Nichols A."/>
            <person name="Cepeda A.J."/>
            <person name="Yan W."/>
            <person name="Fan B."/>
            <person name="Jiang Y."/>
            <person name="Adhikari A."/>
            <person name="Zheng C.-J."/>
            <person name="Schuster L."/>
            <person name="Cowan T.M."/>
            <person name="Smanski M.J."/>
            <person name="Chevrette M.G."/>
            <person name="De Carvalho L.P.S."/>
            <person name="Shen B."/>
        </authorList>
    </citation>
    <scope>NUCLEOTIDE SEQUENCE [LARGE SCALE GENOMIC DNA]</scope>
    <source>
        <strain evidence="4 5">NPDC000632</strain>
    </source>
</reference>
<feature type="region of interest" description="Disordered" evidence="1">
    <location>
        <begin position="600"/>
        <end position="620"/>
    </location>
</feature>
<feature type="compositionally biased region" description="Polar residues" evidence="1">
    <location>
        <begin position="203"/>
        <end position="215"/>
    </location>
</feature>
<feature type="compositionally biased region" description="Polar residues" evidence="1">
    <location>
        <begin position="1293"/>
        <end position="1303"/>
    </location>
</feature>
<organism evidence="4 5">
    <name type="scientific">Streptomyces flaveolus</name>
    <dbReference type="NCBI Taxonomy" id="67297"/>
    <lineage>
        <taxon>Bacteria</taxon>
        <taxon>Bacillati</taxon>
        <taxon>Actinomycetota</taxon>
        <taxon>Actinomycetes</taxon>
        <taxon>Kitasatosporales</taxon>
        <taxon>Streptomycetaceae</taxon>
        <taxon>Streptomyces</taxon>
    </lineage>
</organism>
<dbReference type="Pfam" id="PF22596">
    <property type="entry name" value="Scabin-like"/>
    <property type="match status" value="1"/>
</dbReference>
<proteinExistence type="predicted"/>
<name>A0ABV1VT06_9ACTN</name>
<feature type="region of interest" description="Disordered" evidence="1">
    <location>
        <begin position="1431"/>
        <end position="1462"/>
    </location>
</feature>
<dbReference type="InterPro" id="IPR054695">
    <property type="entry name" value="Pierisin-like_dom"/>
</dbReference>
<comment type="caution">
    <text evidence="4">The sequence shown here is derived from an EMBL/GenBank/DDBJ whole genome shotgun (WGS) entry which is preliminary data.</text>
</comment>
<dbReference type="RefSeq" id="WP_350815283.1">
    <property type="nucleotide sequence ID" value="NZ_JBEPCV010000057.1"/>
</dbReference>
<evidence type="ECO:0000313" key="5">
    <source>
        <dbReference type="Proteomes" id="UP001490330"/>
    </source>
</evidence>
<feature type="compositionally biased region" description="Basic residues" evidence="1">
    <location>
        <begin position="1431"/>
        <end position="1444"/>
    </location>
</feature>
<feature type="compositionally biased region" description="Basic and acidic residues" evidence="1">
    <location>
        <begin position="1188"/>
        <end position="1197"/>
    </location>
</feature>
<feature type="region of interest" description="Disordered" evidence="1">
    <location>
        <begin position="2448"/>
        <end position="2470"/>
    </location>
</feature>
<accession>A0ABV1VT06</accession>
<feature type="region of interest" description="Disordered" evidence="1">
    <location>
        <begin position="1188"/>
        <end position="1210"/>
    </location>
</feature>